<comment type="caution">
    <text evidence="13">The sequence shown here is derived from an EMBL/GenBank/DDBJ whole genome shotgun (WGS) entry which is preliminary data.</text>
</comment>
<keyword evidence="5" id="KW-0508">mRNA splicing</keyword>
<evidence type="ECO:0000313" key="15">
    <source>
        <dbReference type="Proteomes" id="UP000663828"/>
    </source>
</evidence>
<organism evidence="13 16">
    <name type="scientific">Adineta ricciae</name>
    <name type="common">Rotifer</name>
    <dbReference type="NCBI Taxonomy" id="249248"/>
    <lineage>
        <taxon>Eukaryota</taxon>
        <taxon>Metazoa</taxon>
        <taxon>Spiralia</taxon>
        <taxon>Gnathifera</taxon>
        <taxon>Rotifera</taxon>
        <taxon>Eurotatoria</taxon>
        <taxon>Bdelloidea</taxon>
        <taxon>Adinetida</taxon>
        <taxon>Adinetidae</taxon>
        <taxon>Adineta</taxon>
    </lineage>
</organism>
<dbReference type="OrthoDB" id="1099063at2759"/>
<evidence type="ECO:0000256" key="3">
    <source>
        <dbReference type="ARBA" id="ARBA00022664"/>
    </source>
</evidence>
<evidence type="ECO:0000256" key="6">
    <source>
        <dbReference type="ARBA" id="ARBA00023242"/>
    </source>
</evidence>
<evidence type="ECO:0000313" key="14">
    <source>
        <dbReference type="EMBL" id="CAF0953933.1"/>
    </source>
</evidence>
<feature type="region of interest" description="Disordered" evidence="11">
    <location>
        <begin position="99"/>
        <end position="178"/>
    </location>
</feature>
<feature type="compositionally biased region" description="Basic residues" evidence="11">
    <location>
        <begin position="110"/>
        <end position="129"/>
    </location>
</feature>
<comment type="subcellular location">
    <subcellularLocation>
        <location evidence="1">Nucleus</location>
    </subcellularLocation>
</comment>
<dbReference type="GO" id="GO:0008380">
    <property type="term" value="P:RNA splicing"/>
    <property type="evidence" value="ECO:0007669"/>
    <property type="project" value="UniProtKB-KW"/>
</dbReference>
<dbReference type="AlphaFoldDB" id="A0A813W819"/>
<dbReference type="PANTHER" id="PTHR48028:SF4">
    <property type="entry name" value="SC35-LIKE SPLICING FACTOR"/>
    <property type="match status" value="1"/>
</dbReference>
<feature type="domain" description="RRM" evidence="12">
    <location>
        <begin position="22"/>
        <end position="100"/>
    </location>
</feature>
<evidence type="ECO:0000256" key="1">
    <source>
        <dbReference type="ARBA" id="ARBA00004123"/>
    </source>
</evidence>
<dbReference type="PROSITE" id="PS50102">
    <property type="entry name" value="RRM"/>
    <property type="match status" value="1"/>
</dbReference>
<gene>
    <name evidence="13" type="ORF">EDS130_LOCUS7329</name>
    <name evidence="14" type="ORF">XAT740_LOCUS10818</name>
</gene>
<evidence type="ECO:0000256" key="5">
    <source>
        <dbReference type="ARBA" id="ARBA00023187"/>
    </source>
</evidence>
<evidence type="ECO:0000256" key="2">
    <source>
        <dbReference type="ARBA" id="ARBA00015058"/>
    </source>
</evidence>
<dbReference type="GO" id="GO:0005634">
    <property type="term" value="C:nucleus"/>
    <property type="evidence" value="ECO:0007669"/>
    <property type="project" value="UniProtKB-SubCell"/>
</dbReference>
<evidence type="ECO:0000256" key="9">
    <source>
        <dbReference type="ARBA" id="ARBA00032663"/>
    </source>
</evidence>
<dbReference type="EMBL" id="CAJNOR010000583">
    <property type="protein sequence ID" value="CAF0953933.1"/>
    <property type="molecule type" value="Genomic_DNA"/>
</dbReference>
<protein>
    <recommendedName>
        <fullName evidence="2">Serine/arginine-rich splicing factor 2</fullName>
    </recommendedName>
    <alternativeName>
        <fullName evidence="9">Splicing component, 35 kDa</fullName>
    </alternativeName>
    <alternativeName>
        <fullName evidence="8">Splicing factor SC35</fullName>
    </alternativeName>
    <alternativeName>
        <fullName evidence="7">Splicing factor, arginine/serine-rich 2</fullName>
    </alternativeName>
</protein>
<evidence type="ECO:0000259" key="12">
    <source>
        <dbReference type="PROSITE" id="PS50102"/>
    </source>
</evidence>
<dbReference type="InterPro" id="IPR012677">
    <property type="entry name" value="Nucleotide-bd_a/b_plait_sf"/>
</dbReference>
<reference evidence="13" key="1">
    <citation type="submission" date="2021-02" db="EMBL/GenBank/DDBJ databases">
        <authorList>
            <person name="Nowell W R."/>
        </authorList>
    </citation>
    <scope>NUCLEOTIDE SEQUENCE</scope>
</reference>
<accession>A0A813W819</accession>
<feature type="compositionally biased region" description="Basic residues" evidence="11">
    <location>
        <begin position="146"/>
        <end position="160"/>
    </location>
</feature>
<feature type="compositionally biased region" description="Basic and acidic residues" evidence="11">
    <location>
        <begin position="161"/>
        <end position="178"/>
    </location>
</feature>
<dbReference type="PANTHER" id="PTHR48028">
    <property type="entry name" value="GLYCINE-RICH RNA-BINDING PROTEIN RZ1A"/>
    <property type="match status" value="1"/>
</dbReference>
<dbReference type="Gene3D" id="3.30.70.330">
    <property type="match status" value="1"/>
</dbReference>
<dbReference type="EMBL" id="CAJNOJ010000022">
    <property type="protein sequence ID" value="CAF0851258.1"/>
    <property type="molecule type" value="Genomic_DNA"/>
</dbReference>
<dbReference type="InterPro" id="IPR000504">
    <property type="entry name" value="RRM_dom"/>
</dbReference>
<dbReference type="GO" id="GO:0006397">
    <property type="term" value="P:mRNA processing"/>
    <property type="evidence" value="ECO:0007669"/>
    <property type="project" value="UniProtKB-KW"/>
</dbReference>
<keyword evidence="6" id="KW-0539">Nucleus</keyword>
<sequence length="178" mass="21284">MSSRSRNRPEHQTDLRMIDRMYSLKVDNLAYRTRVIDLKRYFEKFGPIGDIYVPRDQFSHSNRGYAFVRFLEKRDAERAIDRMDRTDIDGREIRVQLARYNRGAGGSGRNKLRSRRSRSRSTSRRRSRDRSRSNSADNGRSDRHSSRSRPTRRSRSRSRSPRHEHSESEQDDNQHEKK</sequence>
<dbReference type="InterPro" id="IPR051106">
    <property type="entry name" value="RNA-bind/splicing_reg"/>
</dbReference>
<dbReference type="SUPFAM" id="SSF54928">
    <property type="entry name" value="RNA-binding domain, RBD"/>
    <property type="match status" value="1"/>
</dbReference>
<dbReference type="InterPro" id="IPR035979">
    <property type="entry name" value="RBD_domain_sf"/>
</dbReference>
<dbReference type="Proteomes" id="UP000663828">
    <property type="component" value="Unassembled WGS sequence"/>
</dbReference>
<evidence type="ECO:0000256" key="8">
    <source>
        <dbReference type="ARBA" id="ARBA00029667"/>
    </source>
</evidence>
<dbReference type="CDD" id="cd12311">
    <property type="entry name" value="RRM_SRSF2_SRSF8"/>
    <property type="match status" value="1"/>
</dbReference>
<keyword evidence="4 10" id="KW-0694">RNA-binding</keyword>
<keyword evidence="15" id="KW-1185">Reference proteome</keyword>
<name>A0A813W819_ADIRI</name>
<evidence type="ECO:0000256" key="4">
    <source>
        <dbReference type="ARBA" id="ARBA00022884"/>
    </source>
</evidence>
<dbReference type="Proteomes" id="UP000663852">
    <property type="component" value="Unassembled WGS sequence"/>
</dbReference>
<evidence type="ECO:0000313" key="13">
    <source>
        <dbReference type="EMBL" id="CAF0851258.1"/>
    </source>
</evidence>
<evidence type="ECO:0000256" key="7">
    <source>
        <dbReference type="ARBA" id="ARBA00029589"/>
    </source>
</evidence>
<dbReference type="SMART" id="SM00360">
    <property type="entry name" value="RRM"/>
    <property type="match status" value="1"/>
</dbReference>
<proteinExistence type="predicted"/>
<evidence type="ECO:0000313" key="16">
    <source>
        <dbReference type="Proteomes" id="UP000663852"/>
    </source>
</evidence>
<dbReference type="GO" id="GO:0003723">
    <property type="term" value="F:RNA binding"/>
    <property type="evidence" value="ECO:0007669"/>
    <property type="project" value="UniProtKB-UniRule"/>
</dbReference>
<keyword evidence="3" id="KW-0507">mRNA processing</keyword>
<evidence type="ECO:0000256" key="11">
    <source>
        <dbReference type="SAM" id="MobiDB-lite"/>
    </source>
</evidence>
<evidence type="ECO:0000256" key="10">
    <source>
        <dbReference type="PROSITE-ProRule" id="PRU00176"/>
    </source>
</evidence>
<dbReference type="Pfam" id="PF00076">
    <property type="entry name" value="RRM_1"/>
    <property type="match status" value="1"/>
</dbReference>